<keyword evidence="3" id="KW-1185">Reference proteome</keyword>
<keyword evidence="1" id="KW-1133">Transmembrane helix</keyword>
<dbReference type="EnsemblMetazoa" id="GAUT041925-RA">
    <property type="protein sequence ID" value="GAUT041925-PA"/>
    <property type="gene ID" value="GAUT041925"/>
</dbReference>
<dbReference type="VEuPathDB" id="VectorBase:GAUT041925"/>
<accession>A0A1A9VMP4</accession>
<protein>
    <submittedName>
        <fullName evidence="2">Uncharacterized protein</fullName>
    </submittedName>
</protein>
<reference evidence="2" key="1">
    <citation type="submission" date="2020-05" db="UniProtKB">
        <authorList>
            <consortium name="EnsemblMetazoa"/>
        </authorList>
    </citation>
    <scope>IDENTIFICATION</scope>
    <source>
        <strain evidence="2">TTRI</strain>
    </source>
</reference>
<proteinExistence type="predicted"/>
<keyword evidence="1" id="KW-0472">Membrane</keyword>
<name>A0A1A9VMP4_GLOAU</name>
<keyword evidence="1" id="KW-0812">Transmembrane</keyword>
<feature type="transmembrane region" description="Helical" evidence="1">
    <location>
        <begin position="35"/>
        <end position="57"/>
    </location>
</feature>
<dbReference type="Proteomes" id="UP000078200">
    <property type="component" value="Unassembled WGS sequence"/>
</dbReference>
<evidence type="ECO:0000313" key="2">
    <source>
        <dbReference type="EnsemblMetazoa" id="GAUT041925-PA"/>
    </source>
</evidence>
<evidence type="ECO:0000256" key="1">
    <source>
        <dbReference type="SAM" id="Phobius"/>
    </source>
</evidence>
<dbReference type="AlphaFoldDB" id="A0A1A9VMP4"/>
<sequence>MLLHQLRSQVVVKIGVNKLLTKIERSAIIHLKRQICSVLMLLVFSLLSAYCVLHTLLHFKLEDNCNVRHVLNEFLLISVRPQHYFTRIDRFDGFTRRLCKCTFHANHLAV</sequence>
<organism evidence="2 3">
    <name type="scientific">Glossina austeni</name>
    <name type="common">Savannah tsetse fly</name>
    <dbReference type="NCBI Taxonomy" id="7395"/>
    <lineage>
        <taxon>Eukaryota</taxon>
        <taxon>Metazoa</taxon>
        <taxon>Ecdysozoa</taxon>
        <taxon>Arthropoda</taxon>
        <taxon>Hexapoda</taxon>
        <taxon>Insecta</taxon>
        <taxon>Pterygota</taxon>
        <taxon>Neoptera</taxon>
        <taxon>Endopterygota</taxon>
        <taxon>Diptera</taxon>
        <taxon>Brachycera</taxon>
        <taxon>Muscomorpha</taxon>
        <taxon>Hippoboscoidea</taxon>
        <taxon>Glossinidae</taxon>
        <taxon>Glossina</taxon>
    </lineage>
</organism>
<evidence type="ECO:0000313" key="3">
    <source>
        <dbReference type="Proteomes" id="UP000078200"/>
    </source>
</evidence>